<feature type="transmembrane region" description="Helical" evidence="1">
    <location>
        <begin position="301"/>
        <end position="320"/>
    </location>
</feature>
<dbReference type="RefSeq" id="WP_149765683.1">
    <property type="nucleotide sequence ID" value="NZ_FTMK01000011.1"/>
</dbReference>
<dbReference type="EMBL" id="FTMK01000011">
    <property type="protein sequence ID" value="SIQ63956.1"/>
    <property type="molecule type" value="Genomic_DNA"/>
</dbReference>
<accession>A0A1N6UF68</accession>
<protein>
    <submittedName>
        <fullName evidence="2">Uncharacterized protein involved in response to NO</fullName>
    </submittedName>
</protein>
<feature type="transmembrane region" description="Helical" evidence="1">
    <location>
        <begin position="146"/>
        <end position="164"/>
    </location>
</feature>
<feature type="transmembrane region" description="Helical" evidence="1">
    <location>
        <begin position="243"/>
        <end position="260"/>
    </location>
</feature>
<sequence length="404" mass="43065">MSTSERLRNYRGPALLSHGFRAFFLLSTLWAALAMAIWVAMLAGAEILPLAFDPFSWHAHEFLYGYLGGVIAGFLLTAVPNWTGRLPVMGAPLAGLVGLWLLGRLAVGVSALIDWRVVLLADLASGLMLLAFLAREILHGRNWRNLPVLALLGLFTAGNALFHIEAARGDAAFEGMGMRLGLAAGLMLIALIGGRIIPSFTRNWLAARGAQQLPVPFGRGDGLVLGLTAVTLAGFVALPEGRAMPWLMLACGAAHLWRLARWQGARTGAEPLLWVLHLAYGFLALGFWAEAAAGLDLMLAAPARHVWLAGAIGLMTLAVMSRASLGHSGRPLRAGRGTTALYLALTASVVLRLLAGLLPAQVWLLHLSGTLWILAFGGFALIYLPVLARPRLAKKPVSGARRTA</sequence>
<evidence type="ECO:0000313" key="2">
    <source>
        <dbReference type="EMBL" id="SIQ63956.1"/>
    </source>
</evidence>
<dbReference type="InterPro" id="IPR010266">
    <property type="entry name" value="NnrS"/>
</dbReference>
<feature type="transmembrane region" description="Helical" evidence="1">
    <location>
        <begin position="272"/>
        <end position="289"/>
    </location>
</feature>
<dbReference type="OrthoDB" id="9770040at2"/>
<feature type="transmembrane region" description="Helical" evidence="1">
    <location>
        <begin position="217"/>
        <end position="237"/>
    </location>
</feature>
<feature type="transmembrane region" description="Helical" evidence="1">
    <location>
        <begin position="115"/>
        <end position="134"/>
    </location>
</feature>
<gene>
    <name evidence="2" type="ORF">SAMN05421641_11118</name>
</gene>
<feature type="transmembrane region" description="Helical" evidence="1">
    <location>
        <begin position="370"/>
        <end position="388"/>
    </location>
</feature>
<feature type="transmembrane region" description="Helical" evidence="1">
    <location>
        <begin position="20"/>
        <end position="42"/>
    </location>
</feature>
<keyword evidence="1" id="KW-0812">Transmembrane</keyword>
<name>A0A1N6UF68_9RHOB</name>
<feature type="transmembrane region" description="Helical" evidence="1">
    <location>
        <begin position="62"/>
        <end position="79"/>
    </location>
</feature>
<evidence type="ECO:0000313" key="3">
    <source>
        <dbReference type="Proteomes" id="UP000323956"/>
    </source>
</evidence>
<dbReference type="Pfam" id="PF05940">
    <property type="entry name" value="NnrS"/>
    <property type="match status" value="1"/>
</dbReference>
<proteinExistence type="predicted"/>
<reference evidence="2 3" key="1">
    <citation type="submission" date="2017-01" db="EMBL/GenBank/DDBJ databases">
        <authorList>
            <person name="Varghese N."/>
            <person name="Submissions S."/>
        </authorList>
    </citation>
    <scope>NUCLEOTIDE SEQUENCE [LARGE SCALE GENOMIC DNA]</scope>
    <source>
        <strain evidence="2 3">ATCC 700171</strain>
    </source>
</reference>
<feature type="transmembrane region" description="Helical" evidence="1">
    <location>
        <begin position="86"/>
        <end position="103"/>
    </location>
</feature>
<dbReference type="AlphaFoldDB" id="A0A1N6UF68"/>
<evidence type="ECO:0000256" key="1">
    <source>
        <dbReference type="SAM" id="Phobius"/>
    </source>
</evidence>
<keyword evidence="1" id="KW-0472">Membrane</keyword>
<organism evidence="2 3">
    <name type="scientific">Paracoccus thiocyanatus</name>
    <dbReference type="NCBI Taxonomy" id="34006"/>
    <lineage>
        <taxon>Bacteria</taxon>
        <taxon>Pseudomonadati</taxon>
        <taxon>Pseudomonadota</taxon>
        <taxon>Alphaproteobacteria</taxon>
        <taxon>Rhodobacterales</taxon>
        <taxon>Paracoccaceae</taxon>
        <taxon>Paracoccus</taxon>
    </lineage>
</organism>
<keyword evidence="1" id="KW-1133">Transmembrane helix</keyword>
<feature type="transmembrane region" description="Helical" evidence="1">
    <location>
        <begin position="341"/>
        <end position="364"/>
    </location>
</feature>
<feature type="transmembrane region" description="Helical" evidence="1">
    <location>
        <begin position="176"/>
        <end position="197"/>
    </location>
</feature>
<dbReference type="Proteomes" id="UP000323956">
    <property type="component" value="Unassembled WGS sequence"/>
</dbReference>